<evidence type="ECO:0000313" key="2">
    <source>
        <dbReference type="Proteomes" id="UP000321079"/>
    </source>
</evidence>
<dbReference type="EMBL" id="BJVA01000027">
    <property type="protein sequence ID" value="GEK97440.1"/>
    <property type="molecule type" value="Genomic_DNA"/>
</dbReference>
<proteinExistence type="predicted"/>
<name>A0A511BAJ6_9PROT</name>
<dbReference type="Proteomes" id="UP000321079">
    <property type="component" value="Unassembled WGS sequence"/>
</dbReference>
<accession>A0A511BAJ6</accession>
<protein>
    <submittedName>
        <fullName evidence="1">Uncharacterized protein</fullName>
    </submittedName>
</protein>
<organism evidence="1 2">
    <name type="scientific">Gluconobacter kanchanaburiensis NBRC 103587</name>
    <dbReference type="NCBI Taxonomy" id="1307948"/>
    <lineage>
        <taxon>Bacteria</taxon>
        <taxon>Pseudomonadati</taxon>
        <taxon>Pseudomonadota</taxon>
        <taxon>Alphaproteobacteria</taxon>
        <taxon>Acetobacterales</taxon>
        <taxon>Acetobacteraceae</taxon>
        <taxon>Gluconobacter</taxon>
    </lineage>
</organism>
<dbReference type="AlphaFoldDB" id="A0A511BAJ6"/>
<comment type="caution">
    <text evidence="1">The sequence shown here is derived from an EMBL/GenBank/DDBJ whole genome shotgun (WGS) entry which is preliminary data.</text>
</comment>
<gene>
    <name evidence="1" type="ORF">GKA01_26370</name>
</gene>
<reference evidence="1 2" key="1">
    <citation type="submission" date="2019-07" db="EMBL/GenBank/DDBJ databases">
        <title>Whole genome shotgun sequence of Gluconobacter kanchanaburiensis NBRC 103587.</title>
        <authorList>
            <person name="Hosoyama A."/>
            <person name="Uohara A."/>
            <person name="Ohji S."/>
            <person name="Ichikawa N."/>
        </authorList>
    </citation>
    <scope>NUCLEOTIDE SEQUENCE [LARGE SCALE GENOMIC DNA]</scope>
    <source>
        <strain evidence="1 2">NBRC 103587</strain>
    </source>
</reference>
<evidence type="ECO:0000313" key="1">
    <source>
        <dbReference type="EMBL" id="GEK97440.1"/>
    </source>
</evidence>
<keyword evidence="2" id="KW-1185">Reference proteome</keyword>
<sequence>MASLDGRNASSAVSASPAEANTSILILSGLRAILSTCRSWGDWNDQGQDNGI</sequence>